<dbReference type="Proteomes" id="UP001497382">
    <property type="component" value="Unassembled WGS sequence"/>
</dbReference>
<keyword evidence="5 7" id="KW-0472">Membrane</keyword>
<dbReference type="SUPFAM" id="SSF49348">
    <property type="entry name" value="Clathrin adaptor appendage domain"/>
    <property type="match status" value="1"/>
</dbReference>
<dbReference type="Gene3D" id="1.25.10.10">
    <property type="entry name" value="Leucine-rich Repeat Variant"/>
    <property type="match status" value="1"/>
</dbReference>
<dbReference type="InterPro" id="IPR011989">
    <property type="entry name" value="ARM-like"/>
</dbReference>
<evidence type="ECO:0000256" key="1">
    <source>
        <dbReference type="ARBA" id="ARBA00004277"/>
    </source>
</evidence>
<evidence type="ECO:0000256" key="2">
    <source>
        <dbReference type="ARBA" id="ARBA00022448"/>
    </source>
</evidence>
<dbReference type="GO" id="GO:0030122">
    <property type="term" value="C:AP-2 adaptor complex"/>
    <property type="evidence" value="ECO:0007669"/>
    <property type="project" value="InterPro"/>
</dbReference>
<dbReference type="InterPro" id="IPR013041">
    <property type="entry name" value="Clathrin_app_Ig-like_sf"/>
</dbReference>
<organism evidence="10 11">
    <name type="scientific">Larinioides sclopetarius</name>
    <dbReference type="NCBI Taxonomy" id="280406"/>
    <lineage>
        <taxon>Eukaryota</taxon>
        <taxon>Metazoa</taxon>
        <taxon>Ecdysozoa</taxon>
        <taxon>Arthropoda</taxon>
        <taxon>Chelicerata</taxon>
        <taxon>Arachnida</taxon>
        <taxon>Araneae</taxon>
        <taxon>Araneomorphae</taxon>
        <taxon>Entelegynae</taxon>
        <taxon>Araneoidea</taxon>
        <taxon>Araneidae</taxon>
        <taxon>Larinioides</taxon>
    </lineage>
</organism>
<dbReference type="SMART" id="SM00809">
    <property type="entry name" value="Alpha_adaptinC2"/>
    <property type="match status" value="1"/>
</dbReference>
<comment type="subcellular location">
    <subcellularLocation>
        <location evidence="1">Membrane</location>
        <location evidence="1">Coated pit</location>
        <topology evidence="1">Peripheral membrane protein</topology>
        <orientation evidence="1">Cytoplasmic side</orientation>
    </subcellularLocation>
</comment>
<dbReference type="GO" id="GO:0072583">
    <property type="term" value="P:clathrin-dependent endocytosis"/>
    <property type="evidence" value="ECO:0007669"/>
    <property type="project" value="InterPro"/>
</dbReference>
<sequence>MPKTGMHGLSLFISDIRNCKCKEAEIMRINKELANIRAKFKKENLLNGYNKKKYICKLIFIFLLGYDFDCGHEESVSLLSSTKFSEKHIGYLFISVVMSEKSNLMKLVFKCVENDLESFNSENQILALNYVANMANGEMSEAVGEQVLRLLFFGDATNSVKQSAVLCLLSLFRLKPDIISKKEYADRITSFLTDPDLGILTASLSLIEALAAANKLNQDNCFHSAVHRLHRIMKYPSLDLQDYNYYFVQAPWLSVKLLKLLQYLPFPVEPSSTKNYLMESIELIFNKVHEPPKTKKIEHRNCRNAVMFEAINYIYHANTEYSLQMRACNILDMNLKQNDSNLRYLALETMQLLTKSAVCSDRIKQQLKPITDSLKYENDICIRQKAANLLYSLCDRSNVIEVIEQMFEYLEDCDMIVKEEAVLKIAVLAENYFCDLKCYVDVILKLLKFYCEYVTTVVWYRFIQLVTNNKEVRGYAAKTLFDALKARPYYDTFVAVAAYILGEFGNLIAGDDRSNPNIQLQLLHSNFAFCSKETKAMLLTTYIKFLNLFPEIKENVKLVFLGNMKDSDPEIQQRAVEYSKLCEVVNRDRLAAILDEMPSYKNKIFSVETAFQNLITKFTETSFEKQSKNERKEDSLERSISYNEAIQHYSISKPTDSDVFPVRSLTVPQNTYIPGNYYDTLVEVFSSDNHAYSRPGSQSTSTLIVTSNEEAIQNLIWHKNGVLYESNILFIYVESEFRKYKGSISLKYQNKSFQVMENFVSFFPNDNDHNKLQLRTKPNSTTISANEEITQDVEIECIQDFTCRPALYLNFFCEGTHQRLDLQLPVTLNKFIEPIILTYNQFFTKWNSMQQCKEYAATFPAKYIMNKELVRTKLNGLGLSILENIDTNLDNFVCAGIFYSQSLPAGILLRLECNFSNFMYRLTIRSIKETISEEILKLTQLLL</sequence>
<dbReference type="InterPro" id="IPR008152">
    <property type="entry name" value="Clathrin_a/b/g-adaptin_app_Ig"/>
</dbReference>
<evidence type="ECO:0000256" key="6">
    <source>
        <dbReference type="ARBA" id="ARBA00023176"/>
    </source>
</evidence>
<evidence type="ECO:0000256" key="5">
    <source>
        <dbReference type="ARBA" id="ARBA00023136"/>
    </source>
</evidence>
<keyword evidence="4 7" id="KW-0653">Protein transport</keyword>
<dbReference type="Pfam" id="PF02883">
    <property type="entry name" value="Alpha_adaptinC2"/>
    <property type="match status" value="1"/>
</dbReference>
<evidence type="ECO:0000313" key="11">
    <source>
        <dbReference type="Proteomes" id="UP001497382"/>
    </source>
</evidence>
<dbReference type="GO" id="GO:0035615">
    <property type="term" value="F:clathrin adaptor activity"/>
    <property type="evidence" value="ECO:0007669"/>
    <property type="project" value="InterPro"/>
</dbReference>
<comment type="caution">
    <text evidence="10">The sequence shown here is derived from an EMBL/GenBank/DDBJ whole genome shotgun (WGS) entry which is preliminary data.</text>
</comment>
<dbReference type="Gene3D" id="3.30.310.10">
    <property type="entry name" value="TATA-Binding Protein"/>
    <property type="match status" value="1"/>
</dbReference>
<feature type="binding site" evidence="8">
    <location>
        <position position="39"/>
    </location>
    <ligand>
        <name>a 1,2-diacyl-sn-glycero-3-phospho-(1D-myo-inositol-3,4,5-trisphosphate)</name>
        <dbReference type="ChEBI" id="CHEBI:57836"/>
    </ligand>
</feature>
<dbReference type="GO" id="GO:0006886">
    <property type="term" value="P:intracellular protein transport"/>
    <property type="evidence" value="ECO:0007669"/>
    <property type="project" value="UniProtKB-UniRule"/>
</dbReference>
<comment type="similarity">
    <text evidence="7">Belongs to the adaptor complexes large subunit family.</text>
</comment>
<accession>A0AAV2B383</accession>
<dbReference type="Pfam" id="PF02296">
    <property type="entry name" value="Alpha_adaptin_C"/>
    <property type="match status" value="1"/>
</dbReference>
<dbReference type="SUPFAM" id="SSF55711">
    <property type="entry name" value="Subdomain of clathrin and coatomer appendage domain"/>
    <property type="match status" value="1"/>
</dbReference>
<dbReference type="SUPFAM" id="SSF48371">
    <property type="entry name" value="ARM repeat"/>
    <property type="match status" value="1"/>
</dbReference>
<keyword evidence="6 7" id="KW-0168">Coated pit</keyword>
<gene>
    <name evidence="10" type="ORF">LARSCL_LOCUS16554</name>
</gene>
<evidence type="ECO:0000256" key="8">
    <source>
        <dbReference type="PIRSR" id="PIRSR037091-1"/>
    </source>
</evidence>
<evidence type="ECO:0000256" key="3">
    <source>
        <dbReference type="ARBA" id="ARBA00022583"/>
    </source>
</evidence>
<dbReference type="InterPro" id="IPR003164">
    <property type="entry name" value="Clathrin_a-adaptin_app_sub_C"/>
</dbReference>
<keyword evidence="11" id="KW-1185">Reference proteome</keyword>
<name>A0AAV2B383_9ARAC</name>
<keyword evidence="2 7" id="KW-0813">Transport</keyword>
<feature type="binding site" evidence="8">
    <location>
        <begin position="53"/>
        <end position="57"/>
    </location>
    <ligand>
        <name>a 1,2-diacyl-sn-glycero-3-phospho-(1D-myo-inositol-3,4,5-trisphosphate)</name>
        <dbReference type="ChEBI" id="CHEBI:57836"/>
    </ligand>
</feature>
<keyword evidence="3 7" id="KW-0254">Endocytosis</keyword>
<proteinExistence type="inferred from homology"/>
<evidence type="ECO:0000259" key="9">
    <source>
        <dbReference type="SMART" id="SM00809"/>
    </source>
</evidence>
<dbReference type="PIRSF" id="PIRSF037091">
    <property type="entry name" value="AP2_complex_alpha"/>
    <property type="match status" value="1"/>
</dbReference>
<comment type="function">
    <text evidence="7">Adaptins are components of the adaptor complexes which link clathrin to receptors in coated vesicles. Clathrin-associated protein complexes are believed to interact with the cytoplasmic tails of membrane proteins, leading to their selection and concentration.</text>
</comment>
<dbReference type="InterPro" id="IPR002553">
    <property type="entry name" value="Clathrin/coatomer_adapt-like_N"/>
</dbReference>
<feature type="domain" description="Clathrin adaptor alpha/beta/gamma-adaptin appendage Ig-like subdomain" evidence="9">
    <location>
        <begin position="713"/>
        <end position="825"/>
    </location>
</feature>
<dbReference type="EMBL" id="CAXIEN010000266">
    <property type="protein sequence ID" value="CAL1290547.1"/>
    <property type="molecule type" value="Genomic_DNA"/>
</dbReference>
<dbReference type="InterPro" id="IPR009028">
    <property type="entry name" value="Coatomer/calthrin_app_sub_C"/>
</dbReference>
<evidence type="ECO:0000313" key="10">
    <source>
        <dbReference type="EMBL" id="CAL1290547.1"/>
    </source>
</evidence>
<dbReference type="InterPro" id="IPR050840">
    <property type="entry name" value="Adaptor_Complx_Large_Subunit"/>
</dbReference>
<feature type="binding site" evidence="8">
    <location>
        <position position="49"/>
    </location>
    <ligand>
        <name>a 1,2-diacyl-sn-glycero-3-phospho-(1D-myo-inositol-3,4,5-trisphosphate)</name>
        <dbReference type="ChEBI" id="CHEBI:57836"/>
    </ligand>
</feature>
<dbReference type="InterPro" id="IPR017104">
    <property type="entry name" value="AP2_complex_asu"/>
</dbReference>
<dbReference type="InterPro" id="IPR016024">
    <property type="entry name" value="ARM-type_fold"/>
</dbReference>
<protein>
    <recommendedName>
        <fullName evidence="7">AP-2 complex subunit alpha</fullName>
    </recommendedName>
</protein>
<dbReference type="Gene3D" id="2.60.40.1230">
    <property type="match status" value="1"/>
</dbReference>
<dbReference type="InterPro" id="IPR012295">
    <property type="entry name" value="TBP_dom_sf"/>
</dbReference>
<dbReference type="AlphaFoldDB" id="A0AAV2B383"/>
<evidence type="ECO:0000256" key="4">
    <source>
        <dbReference type="ARBA" id="ARBA00022927"/>
    </source>
</evidence>
<reference evidence="10 11" key="1">
    <citation type="submission" date="2024-04" db="EMBL/GenBank/DDBJ databases">
        <authorList>
            <person name="Rising A."/>
            <person name="Reimegard J."/>
            <person name="Sonavane S."/>
            <person name="Akerstrom W."/>
            <person name="Nylinder S."/>
            <person name="Hedman E."/>
            <person name="Kallberg Y."/>
        </authorList>
    </citation>
    <scope>NUCLEOTIDE SEQUENCE [LARGE SCALE GENOMIC DNA]</scope>
</reference>
<evidence type="ECO:0000256" key="7">
    <source>
        <dbReference type="PIRNR" id="PIRNR037091"/>
    </source>
</evidence>
<dbReference type="Pfam" id="PF01602">
    <property type="entry name" value="Adaptin_N"/>
    <property type="match status" value="1"/>
</dbReference>
<dbReference type="PANTHER" id="PTHR22780">
    <property type="entry name" value="ADAPTIN, ALPHA/GAMMA/EPSILON"/>
    <property type="match status" value="1"/>
</dbReference>